<proteinExistence type="predicted"/>
<name>A0A6M3JSU5_9ZZZZ</name>
<dbReference type="EMBL" id="MT142000">
    <property type="protein sequence ID" value="QJA73076.1"/>
    <property type="molecule type" value="Genomic_DNA"/>
</dbReference>
<gene>
    <name evidence="2" type="ORF">MM415A02497_0007</name>
    <name evidence="1" type="ORF">MM415B01929_0023</name>
</gene>
<dbReference type="EMBL" id="MT141199">
    <property type="protein sequence ID" value="QJA56100.1"/>
    <property type="molecule type" value="Genomic_DNA"/>
</dbReference>
<protein>
    <submittedName>
        <fullName evidence="2">Uncharacterized protein</fullName>
    </submittedName>
</protein>
<reference evidence="2" key="1">
    <citation type="submission" date="2020-03" db="EMBL/GenBank/DDBJ databases">
        <title>The deep terrestrial virosphere.</title>
        <authorList>
            <person name="Holmfeldt K."/>
            <person name="Nilsson E."/>
            <person name="Simone D."/>
            <person name="Lopez-Fernandez M."/>
            <person name="Wu X."/>
            <person name="de Brujin I."/>
            <person name="Lundin D."/>
            <person name="Andersson A."/>
            <person name="Bertilsson S."/>
            <person name="Dopson M."/>
        </authorList>
    </citation>
    <scope>NUCLEOTIDE SEQUENCE</scope>
    <source>
        <strain evidence="2">MM415A02497</strain>
        <strain evidence="1">MM415B01929</strain>
    </source>
</reference>
<evidence type="ECO:0000313" key="1">
    <source>
        <dbReference type="EMBL" id="QJA56100.1"/>
    </source>
</evidence>
<evidence type="ECO:0000313" key="2">
    <source>
        <dbReference type="EMBL" id="QJA73076.1"/>
    </source>
</evidence>
<dbReference type="AlphaFoldDB" id="A0A6M3JSU5"/>
<accession>A0A6M3JSU5</accession>
<organism evidence="2">
    <name type="scientific">viral metagenome</name>
    <dbReference type="NCBI Taxonomy" id="1070528"/>
    <lineage>
        <taxon>unclassified sequences</taxon>
        <taxon>metagenomes</taxon>
        <taxon>organismal metagenomes</taxon>
    </lineage>
</organism>
<sequence>MNDRERKILEWLGWDFRDGEYRAPDMDDWFPISMLNPIDLNFLAEYVFPWFFQWSIHKYGSGHFVCAKSANGWGYGKNKQLLEACLQAVEQAINGGE</sequence>